<comment type="caution">
    <text evidence="2">The sequence shown here is derived from an EMBL/GenBank/DDBJ whole genome shotgun (WGS) entry which is preliminary data.</text>
</comment>
<dbReference type="Proteomes" id="UP000253742">
    <property type="component" value="Unassembled WGS sequence"/>
</dbReference>
<evidence type="ECO:0000313" key="2">
    <source>
        <dbReference type="EMBL" id="RDD85072.1"/>
    </source>
</evidence>
<gene>
    <name evidence="2" type="ORF">DVZ84_31515</name>
</gene>
<feature type="region of interest" description="Disordered" evidence="1">
    <location>
        <begin position="105"/>
        <end position="128"/>
    </location>
</feature>
<reference evidence="2 3" key="1">
    <citation type="submission" date="2018-07" db="EMBL/GenBank/DDBJ databases">
        <title>Genome guided investigation of antibiotics producing actinomycetales strain isolated from a Macau mangrove ecosystem.</title>
        <authorList>
            <person name="Hu D."/>
        </authorList>
    </citation>
    <scope>NUCLEOTIDE SEQUENCE [LARGE SCALE GENOMIC DNA]</scope>
    <source>
        <strain evidence="2 3">2297</strain>
    </source>
</reference>
<dbReference type="EMBL" id="QQBH01000030">
    <property type="protein sequence ID" value="RDD85072.1"/>
    <property type="molecule type" value="Genomic_DNA"/>
</dbReference>
<evidence type="ECO:0000313" key="3">
    <source>
        <dbReference type="Proteomes" id="UP000253742"/>
    </source>
</evidence>
<sequence length="128" mass="13891">MRCAASASIFSSWSATSWRLVSRCWRVCSEARRPSEGSAIHQAVLVATMATGVSTMARSKPAGPDRIRSAVGMAALTNVSARPAAWTRARRPRLLPARISVAWKTHHRASRAPTTGTAQPPKRGSRIW</sequence>
<evidence type="ECO:0000256" key="1">
    <source>
        <dbReference type="SAM" id="MobiDB-lite"/>
    </source>
</evidence>
<dbReference type="AlphaFoldDB" id="A0A369UWB4"/>
<protein>
    <submittedName>
        <fullName evidence="2">Uncharacterized protein</fullName>
    </submittedName>
</protein>
<organism evidence="2 3">
    <name type="scientific">Streptomyces parvulus</name>
    <dbReference type="NCBI Taxonomy" id="146923"/>
    <lineage>
        <taxon>Bacteria</taxon>
        <taxon>Bacillati</taxon>
        <taxon>Actinomycetota</taxon>
        <taxon>Actinomycetes</taxon>
        <taxon>Kitasatosporales</taxon>
        <taxon>Streptomycetaceae</taxon>
        <taxon>Streptomyces</taxon>
    </lineage>
</organism>
<proteinExistence type="predicted"/>
<name>A0A369UWB4_9ACTN</name>
<accession>A0A369UWB4</accession>